<evidence type="ECO:0000313" key="2">
    <source>
        <dbReference type="Proteomes" id="UP001199319"/>
    </source>
</evidence>
<dbReference type="EMBL" id="JAJEPW010000008">
    <property type="protein sequence ID" value="MCC2128765.1"/>
    <property type="molecule type" value="Genomic_DNA"/>
</dbReference>
<comment type="caution">
    <text evidence="1">The sequence shown here is derived from an EMBL/GenBank/DDBJ whole genome shotgun (WGS) entry which is preliminary data.</text>
</comment>
<reference evidence="1" key="1">
    <citation type="submission" date="2021-10" db="EMBL/GenBank/DDBJ databases">
        <title>Anaerobic single-cell dispensing facilitates the cultivation of human gut bacteria.</title>
        <authorList>
            <person name="Afrizal A."/>
        </authorList>
    </citation>
    <scope>NUCLEOTIDE SEQUENCE</scope>
    <source>
        <strain evidence="1">CLA-AA-H272</strain>
    </source>
</reference>
<keyword evidence="2" id="KW-1185">Reference proteome</keyword>
<name>A0AAE3DDT3_9FIRM</name>
<accession>A0AAE3DDT3</accession>
<dbReference type="AlphaFoldDB" id="A0AAE3DDT3"/>
<evidence type="ECO:0000313" key="1">
    <source>
        <dbReference type="EMBL" id="MCC2128765.1"/>
    </source>
</evidence>
<sequence>MEETRSFGYICPKCGRAVMARRSAFSLAAAAAHIECPCGQSDMLIETDGSRFRLWVPCGLCGETHQAECSADAVLRGRGIGLACPKTRQICCYVGQEDQVSAQMEQLAVRAAKEKAEDPEAFTDNIIMYEVLSELKDIAARGGIRCRCGSTRYGIQVHRDSVDLCCQDCGGKLRLPAATDEDLDRLCCQMTLTIPGRA</sequence>
<dbReference type="Proteomes" id="UP001199319">
    <property type="component" value="Unassembled WGS sequence"/>
</dbReference>
<dbReference type="RefSeq" id="WP_349048820.1">
    <property type="nucleotide sequence ID" value="NZ_JBBNJF010000263.1"/>
</dbReference>
<proteinExistence type="predicted"/>
<gene>
    <name evidence="1" type="ORF">LKD37_04370</name>
</gene>
<organism evidence="1 2">
    <name type="scientific">Brotocaccenecus cirricatena</name>
    <dbReference type="NCBI Taxonomy" id="3064195"/>
    <lineage>
        <taxon>Bacteria</taxon>
        <taxon>Bacillati</taxon>
        <taxon>Bacillota</taxon>
        <taxon>Clostridia</taxon>
        <taxon>Eubacteriales</taxon>
        <taxon>Oscillospiraceae</taxon>
        <taxon>Brotocaccenecus</taxon>
    </lineage>
</organism>
<protein>
    <submittedName>
        <fullName evidence="1">Uncharacterized protein</fullName>
    </submittedName>
</protein>